<dbReference type="EMBL" id="BGPR01000128">
    <property type="protein sequence ID" value="GBL97313.1"/>
    <property type="molecule type" value="Genomic_DNA"/>
</dbReference>
<proteinExistence type="predicted"/>
<accession>A0A4Y2BZJ4</accession>
<feature type="region of interest" description="Disordered" evidence="1">
    <location>
        <begin position="104"/>
        <end position="150"/>
    </location>
</feature>
<feature type="compositionally biased region" description="Basic and acidic residues" evidence="1">
    <location>
        <begin position="1"/>
        <end position="10"/>
    </location>
</feature>
<organism evidence="2 3">
    <name type="scientific">Araneus ventricosus</name>
    <name type="common">Orbweaver spider</name>
    <name type="synonym">Epeira ventricosa</name>
    <dbReference type="NCBI Taxonomy" id="182803"/>
    <lineage>
        <taxon>Eukaryota</taxon>
        <taxon>Metazoa</taxon>
        <taxon>Ecdysozoa</taxon>
        <taxon>Arthropoda</taxon>
        <taxon>Chelicerata</taxon>
        <taxon>Arachnida</taxon>
        <taxon>Araneae</taxon>
        <taxon>Araneomorphae</taxon>
        <taxon>Entelegynae</taxon>
        <taxon>Araneoidea</taxon>
        <taxon>Araneidae</taxon>
        <taxon>Araneus</taxon>
    </lineage>
</organism>
<name>A0A4Y2BZJ4_ARAVE</name>
<dbReference type="Proteomes" id="UP000499080">
    <property type="component" value="Unassembled WGS sequence"/>
</dbReference>
<evidence type="ECO:0000313" key="2">
    <source>
        <dbReference type="EMBL" id="GBL97313.1"/>
    </source>
</evidence>
<dbReference type="AlphaFoldDB" id="A0A4Y2BZJ4"/>
<protein>
    <submittedName>
        <fullName evidence="2">Uncharacterized protein</fullName>
    </submittedName>
</protein>
<feature type="compositionally biased region" description="Polar residues" evidence="1">
    <location>
        <begin position="112"/>
        <end position="150"/>
    </location>
</feature>
<comment type="caution">
    <text evidence="2">The sequence shown here is derived from an EMBL/GenBank/DDBJ whole genome shotgun (WGS) entry which is preliminary data.</text>
</comment>
<keyword evidence="3" id="KW-1185">Reference proteome</keyword>
<gene>
    <name evidence="2" type="ORF">AVEN_84999_1</name>
</gene>
<evidence type="ECO:0000256" key="1">
    <source>
        <dbReference type="SAM" id="MobiDB-lite"/>
    </source>
</evidence>
<sequence length="199" mass="22263">MYGKETERGKALSFESLSTSKKIPSKGPARKRRKSENWKKVSSSSENDEEPQYVSTDDSDSSYGEDNDAQCAICKGLYSNDCHGRNMVKMCNFNQWSHAKCDKRKANKEPNYASTSATMQVDKTSHSTDASENPYNTKEMTSQQLNSDSESVLMDDIPCNKTSNETDSATTENAVDYDSNETSSYCCSTNHTFLINLQK</sequence>
<feature type="compositionally biased region" description="Acidic residues" evidence="1">
    <location>
        <begin position="46"/>
        <end position="65"/>
    </location>
</feature>
<feature type="region of interest" description="Disordered" evidence="1">
    <location>
        <begin position="1"/>
        <end position="65"/>
    </location>
</feature>
<reference evidence="2 3" key="1">
    <citation type="journal article" date="2019" name="Sci. Rep.">
        <title>Orb-weaving spider Araneus ventricosus genome elucidates the spidroin gene catalogue.</title>
        <authorList>
            <person name="Kono N."/>
            <person name="Nakamura H."/>
            <person name="Ohtoshi R."/>
            <person name="Moran D.A.P."/>
            <person name="Shinohara A."/>
            <person name="Yoshida Y."/>
            <person name="Fujiwara M."/>
            <person name="Mori M."/>
            <person name="Tomita M."/>
            <person name="Arakawa K."/>
        </authorList>
    </citation>
    <scope>NUCLEOTIDE SEQUENCE [LARGE SCALE GENOMIC DNA]</scope>
</reference>
<evidence type="ECO:0000313" key="3">
    <source>
        <dbReference type="Proteomes" id="UP000499080"/>
    </source>
</evidence>